<name>A0ABV6R779_9MICO</name>
<reference evidence="2 3" key="1">
    <citation type="submission" date="2024-09" db="EMBL/GenBank/DDBJ databases">
        <authorList>
            <person name="Sun Q."/>
            <person name="Mori K."/>
        </authorList>
    </citation>
    <scope>NUCLEOTIDE SEQUENCE [LARGE SCALE GENOMIC DNA]</scope>
    <source>
        <strain evidence="2 3">CICC 10874</strain>
    </source>
</reference>
<evidence type="ECO:0000313" key="2">
    <source>
        <dbReference type="EMBL" id="MFC0672842.1"/>
    </source>
</evidence>
<gene>
    <name evidence="2" type="ORF">ACFFF6_02600</name>
</gene>
<evidence type="ECO:0000313" key="3">
    <source>
        <dbReference type="Proteomes" id="UP001589793"/>
    </source>
</evidence>
<organism evidence="2 3">
    <name type="scientific">Brachybacterium hainanense</name>
    <dbReference type="NCBI Taxonomy" id="1541174"/>
    <lineage>
        <taxon>Bacteria</taxon>
        <taxon>Bacillati</taxon>
        <taxon>Actinomycetota</taxon>
        <taxon>Actinomycetes</taxon>
        <taxon>Micrococcales</taxon>
        <taxon>Dermabacteraceae</taxon>
        <taxon>Brachybacterium</taxon>
    </lineage>
</organism>
<dbReference type="PANTHER" id="PTHR43355">
    <property type="entry name" value="FLAVIN REDUCTASE (NADPH)"/>
    <property type="match status" value="1"/>
</dbReference>
<dbReference type="Proteomes" id="UP001589793">
    <property type="component" value="Unassembled WGS sequence"/>
</dbReference>
<protein>
    <submittedName>
        <fullName evidence="2">NAD(P)-dependent oxidoreductase</fullName>
    </submittedName>
</protein>
<keyword evidence="3" id="KW-1185">Reference proteome</keyword>
<dbReference type="InterPro" id="IPR016040">
    <property type="entry name" value="NAD(P)-bd_dom"/>
</dbReference>
<comment type="caution">
    <text evidence="2">The sequence shown here is derived from an EMBL/GenBank/DDBJ whole genome shotgun (WGS) entry which is preliminary data.</text>
</comment>
<proteinExistence type="predicted"/>
<dbReference type="Pfam" id="PF13460">
    <property type="entry name" value="NAD_binding_10"/>
    <property type="match status" value="1"/>
</dbReference>
<dbReference type="RefSeq" id="WP_376977949.1">
    <property type="nucleotide sequence ID" value="NZ_JBHLSV010000002.1"/>
</dbReference>
<dbReference type="EMBL" id="JBHLSV010000002">
    <property type="protein sequence ID" value="MFC0672842.1"/>
    <property type="molecule type" value="Genomic_DNA"/>
</dbReference>
<evidence type="ECO:0000259" key="1">
    <source>
        <dbReference type="Pfam" id="PF13460"/>
    </source>
</evidence>
<dbReference type="Gene3D" id="3.40.50.720">
    <property type="entry name" value="NAD(P)-binding Rossmann-like Domain"/>
    <property type="match status" value="1"/>
</dbReference>
<dbReference type="PANTHER" id="PTHR43355:SF2">
    <property type="entry name" value="FLAVIN REDUCTASE (NADPH)"/>
    <property type="match status" value="1"/>
</dbReference>
<accession>A0ABV6R779</accession>
<dbReference type="InterPro" id="IPR051606">
    <property type="entry name" value="Polyketide_Oxido-like"/>
</dbReference>
<dbReference type="InterPro" id="IPR036291">
    <property type="entry name" value="NAD(P)-bd_dom_sf"/>
</dbReference>
<feature type="domain" description="NAD(P)-binding" evidence="1">
    <location>
        <begin position="7"/>
        <end position="198"/>
    </location>
</feature>
<dbReference type="SUPFAM" id="SSF51735">
    <property type="entry name" value="NAD(P)-binding Rossmann-fold domains"/>
    <property type="match status" value="1"/>
</dbReference>
<sequence length="218" mass="22909">MHIVVAGATGATGSLVVRQAAAAGHRVTALVRDPRTYAAPPGAEVRPAQVVEDEDLELPADVDVVISAIGGRSLRSTEPVCSTGTRHLVEALARRGGRGRLVVVSATPVLTTGIGEPFWHRRVVRPLVRRIGRALYDDIAAMEALLRASGPDCAWTIVRPGYLVDAGPTDYRLVPEANAPTSASRTDLADALLALATDESAIGRSYGLRRGRPVPSAA</sequence>